<dbReference type="Proteomes" id="UP000034873">
    <property type="component" value="Unassembled WGS sequence"/>
</dbReference>
<evidence type="ECO:0000313" key="2">
    <source>
        <dbReference type="EMBL" id="KKU51215.1"/>
    </source>
</evidence>
<evidence type="ECO:0000313" key="3">
    <source>
        <dbReference type="Proteomes" id="UP000034873"/>
    </source>
</evidence>
<dbReference type="STRING" id="1619122.UX73_C0005G0003"/>
<name>A0A0G1U0Q1_UNCKA</name>
<protein>
    <submittedName>
        <fullName evidence="2">Uncharacterized protein</fullName>
    </submittedName>
</protein>
<sequence length="197" mass="22707">MIKAFLDANILFAAAYSSTGGSFYILELAKKDKIYWAVTLAFLAGFFYFFQTIKPPKLFENEAPRDKSRDIFFGSRLKGFSRSPNKINLSVDAMISEDLLNIKLNAQNPANDTFDSNAYFYRVLLGRSYPYSPAIILKEFSKKLGAKDIFELEFPWERIYLRDEKAELYLHFNLYRRNGSKEPSIIATTTHSLLFGQ</sequence>
<organism evidence="2 3">
    <name type="scientific">candidate division WWE3 bacterium GW2011_GWC1_47_10</name>
    <dbReference type="NCBI Taxonomy" id="1619122"/>
    <lineage>
        <taxon>Bacteria</taxon>
        <taxon>Katanobacteria</taxon>
    </lineage>
</organism>
<keyword evidence="1" id="KW-0472">Membrane</keyword>
<feature type="transmembrane region" description="Helical" evidence="1">
    <location>
        <begin position="6"/>
        <end position="26"/>
    </location>
</feature>
<keyword evidence="1" id="KW-0812">Transmembrane</keyword>
<evidence type="ECO:0000256" key="1">
    <source>
        <dbReference type="SAM" id="Phobius"/>
    </source>
</evidence>
<comment type="caution">
    <text evidence="2">The sequence shown here is derived from an EMBL/GenBank/DDBJ whole genome shotgun (WGS) entry which is preliminary data.</text>
</comment>
<proteinExistence type="predicted"/>
<feature type="transmembrane region" description="Helical" evidence="1">
    <location>
        <begin position="33"/>
        <end position="50"/>
    </location>
</feature>
<reference evidence="2 3" key="1">
    <citation type="journal article" date="2015" name="Nature">
        <title>rRNA introns, odd ribosomes, and small enigmatic genomes across a large radiation of phyla.</title>
        <authorList>
            <person name="Brown C.T."/>
            <person name="Hug L.A."/>
            <person name="Thomas B.C."/>
            <person name="Sharon I."/>
            <person name="Castelle C.J."/>
            <person name="Singh A."/>
            <person name="Wilkins M.J."/>
            <person name="Williams K.H."/>
            <person name="Banfield J.F."/>
        </authorList>
    </citation>
    <scope>NUCLEOTIDE SEQUENCE [LARGE SCALE GENOMIC DNA]</scope>
</reference>
<gene>
    <name evidence="2" type="ORF">UX73_C0005G0003</name>
</gene>
<keyword evidence="1" id="KW-1133">Transmembrane helix</keyword>
<accession>A0A0G1U0Q1</accession>
<dbReference type="EMBL" id="LCNH01000005">
    <property type="protein sequence ID" value="KKU51215.1"/>
    <property type="molecule type" value="Genomic_DNA"/>
</dbReference>
<dbReference type="AlphaFoldDB" id="A0A0G1U0Q1"/>